<feature type="region of interest" description="Disordered" evidence="1">
    <location>
        <begin position="38"/>
        <end position="64"/>
    </location>
</feature>
<dbReference type="WBParaSite" id="ACRNAN_scaffold9979.g11356.t1">
    <property type="protein sequence ID" value="ACRNAN_scaffold9979.g11356.t1"/>
    <property type="gene ID" value="ACRNAN_scaffold9979.g11356"/>
</dbReference>
<sequence length="146" mass="17400">MLAEILKNYENLDPSIVESSQEAQHVPDEKYENIRPRSAKLYMDKRRKPVNSDREERKPLSKMFDGYIPEESSLNESKKLEISPRFGRRKYNVEQKENRQIDFEIEKKIADKEKPNFVMPDKNMLESMKNINEFLKEINSKEDKST</sequence>
<organism evidence="2 3">
    <name type="scientific">Acrobeloides nanus</name>
    <dbReference type="NCBI Taxonomy" id="290746"/>
    <lineage>
        <taxon>Eukaryota</taxon>
        <taxon>Metazoa</taxon>
        <taxon>Ecdysozoa</taxon>
        <taxon>Nematoda</taxon>
        <taxon>Chromadorea</taxon>
        <taxon>Rhabditida</taxon>
        <taxon>Tylenchina</taxon>
        <taxon>Cephalobomorpha</taxon>
        <taxon>Cephaloboidea</taxon>
        <taxon>Cephalobidae</taxon>
        <taxon>Acrobeloides</taxon>
    </lineage>
</organism>
<protein>
    <submittedName>
        <fullName evidence="3">Uncharacterized protein</fullName>
    </submittedName>
</protein>
<dbReference type="AlphaFoldDB" id="A0A914ERA0"/>
<evidence type="ECO:0000313" key="2">
    <source>
        <dbReference type="Proteomes" id="UP000887540"/>
    </source>
</evidence>
<name>A0A914ERA0_9BILA</name>
<keyword evidence="2" id="KW-1185">Reference proteome</keyword>
<feature type="compositionally biased region" description="Basic and acidic residues" evidence="1">
    <location>
        <begin position="50"/>
        <end position="59"/>
    </location>
</feature>
<dbReference type="Proteomes" id="UP000887540">
    <property type="component" value="Unplaced"/>
</dbReference>
<evidence type="ECO:0000313" key="3">
    <source>
        <dbReference type="WBParaSite" id="ACRNAN_scaffold9979.g11356.t1"/>
    </source>
</evidence>
<reference evidence="3" key="1">
    <citation type="submission" date="2022-11" db="UniProtKB">
        <authorList>
            <consortium name="WormBaseParasite"/>
        </authorList>
    </citation>
    <scope>IDENTIFICATION</scope>
</reference>
<proteinExistence type="predicted"/>
<evidence type="ECO:0000256" key="1">
    <source>
        <dbReference type="SAM" id="MobiDB-lite"/>
    </source>
</evidence>
<accession>A0A914ERA0</accession>